<dbReference type="GO" id="GO:0016987">
    <property type="term" value="F:sigma factor activity"/>
    <property type="evidence" value="ECO:0007669"/>
    <property type="project" value="UniProtKB-KW"/>
</dbReference>
<dbReference type="InterPro" id="IPR012845">
    <property type="entry name" value="RNA_pol_sigma_FliA_WhiG"/>
</dbReference>
<dbReference type="SUPFAM" id="SSF88946">
    <property type="entry name" value="Sigma2 domain of RNA polymerase sigma factors"/>
    <property type="match status" value="1"/>
</dbReference>
<dbReference type="CDD" id="cd06171">
    <property type="entry name" value="Sigma70_r4"/>
    <property type="match status" value="1"/>
</dbReference>
<dbReference type="Pfam" id="PF04542">
    <property type="entry name" value="Sigma70_r2"/>
    <property type="match status" value="1"/>
</dbReference>
<dbReference type="InterPro" id="IPR000943">
    <property type="entry name" value="RNA_pol_sigma70"/>
</dbReference>
<dbReference type="InterPro" id="IPR007624">
    <property type="entry name" value="RNA_pol_sigma70_r3"/>
</dbReference>
<keyword evidence="5" id="KW-0175">Coiled coil</keyword>
<dbReference type="EMBL" id="VGIY01000192">
    <property type="protein sequence ID" value="MBM3317811.1"/>
    <property type="molecule type" value="Genomic_DNA"/>
</dbReference>
<dbReference type="Pfam" id="PF04545">
    <property type="entry name" value="Sigma70_r4"/>
    <property type="match status" value="1"/>
</dbReference>
<dbReference type="PANTHER" id="PTHR30385">
    <property type="entry name" value="SIGMA FACTOR F FLAGELLAR"/>
    <property type="match status" value="1"/>
</dbReference>
<dbReference type="Proteomes" id="UP000748308">
    <property type="component" value="Unassembled WGS sequence"/>
</dbReference>
<dbReference type="InterPro" id="IPR013325">
    <property type="entry name" value="RNA_pol_sigma_r2"/>
</dbReference>
<dbReference type="SUPFAM" id="SSF88659">
    <property type="entry name" value="Sigma3 and sigma4 domains of RNA polymerase sigma factors"/>
    <property type="match status" value="2"/>
</dbReference>
<dbReference type="Gene3D" id="1.10.1740.10">
    <property type="match status" value="1"/>
</dbReference>
<evidence type="ECO:0000256" key="4">
    <source>
        <dbReference type="ARBA" id="ARBA00023163"/>
    </source>
</evidence>
<dbReference type="PANTHER" id="PTHR30385:SF7">
    <property type="entry name" value="RNA POLYMERASE SIGMA FACTOR FLIA"/>
    <property type="match status" value="1"/>
</dbReference>
<sequence length="260" mass="29450">MGETSALLRLAARPIPARLTPEERTKAEALRKYAPLVKYVVDKVASTLPKSIDKEDLLHTAIIGLYDALEKFDAERGTKFETYAVWRIKGAVLDELRSLDWASRSTRRRAREIERVSQRLEQNLGRAASEQEIASELKLPLREYSRLLEDVRGATLLSLDQTVSIDDEHDLSGLAEAIEDPTAENALVDIEDRESKRLLLGAINELLEQERLVLALYYYEEMTLKEIGETLSISESRVSQIHTKAITRLRGRVQPVWPAA</sequence>
<dbReference type="AlphaFoldDB" id="A0A937X8V4"/>
<keyword evidence="3" id="KW-0238">DNA-binding</keyword>
<evidence type="ECO:0000256" key="2">
    <source>
        <dbReference type="ARBA" id="ARBA00023082"/>
    </source>
</evidence>
<keyword evidence="2" id="KW-0731">Sigma factor</keyword>
<dbReference type="GO" id="GO:0003677">
    <property type="term" value="F:DNA binding"/>
    <property type="evidence" value="ECO:0007669"/>
    <property type="project" value="UniProtKB-KW"/>
</dbReference>
<evidence type="ECO:0000259" key="6">
    <source>
        <dbReference type="PROSITE" id="PS00716"/>
    </source>
</evidence>
<dbReference type="Gene3D" id="1.20.140.160">
    <property type="match status" value="1"/>
</dbReference>
<keyword evidence="4" id="KW-0804">Transcription</keyword>
<evidence type="ECO:0000256" key="1">
    <source>
        <dbReference type="ARBA" id="ARBA00023015"/>
    </source>
</evidence>
<accession>A0A937X8V4</accession>
<dbReference type="GO" id="GO:0006352">
    <property type="term" value="P:DNA-templated transcription initiation"/>
    <property type="evidence" value="ECO:0007669"/>
    <property type="project" value="InterPro"/>
</dbReference>
<dbReference type="NCBIfam" id="TIGR02937">
    <property type="entry name" value="sigma70-ECF"/>
    <property type="match status" value="1"/>
</dbReference>
<dbReference type="PROSITE" id="PS00716">
    <property type="entry name" value="SIGMA70_2"/>
    <property type="match status" value="1"/>
</dbReference>
<proteinExistence type="predicted"/>
<evidence type="ECO:0000256" key="5">
    <source>
        <dbReference type="SAM" id="Coils"/>
    </source>
</evidence>
<dbReference type="InterPro" id="IPR014284">
    <property type="entry name" value="RNA_pol_sigma-70_dom"/>
</dbReference>
<dbReference type="InterPro" id="IPR013324">
    <property type="entry name" value="RNA_pol_sigma_r3/r4-like"/>
</dbReference>
<dbReference type="NCBIfam" id="NF005413">
    <property type="entry name" value="PRK06986.1"/>
    <property type="match status" value="1"/>
</dbReference>
<organism evidence="7 8">
    <name type="scientific">Eiseniibacteriota bacterium</name>
    <dbReference type="NCBI Taxonomy" id="2212470"/>
    <lineage>
        <taxon>Bacteria</taxon>
        <taxon>Candidatus Eiseniibacteriota</taxon>
    </lineage>
</organism>
<keyword evidence="1" id="KW-0805">Transcription regulation</keyword>
<dbReference type="GO" id="GO:0003899">
    <property type="term" value="F:DNA-directed RNA polymerase activity"/>
    <property type="evidence" value="ECO:0007669"/>
    <property type="project" value="InterPro"/>
</dbReference>
<dbReference type="NCBIfam" id="TIGR02479">
    <property type="entry name" value="FliA_WhiG"/>
    <property type="match status" value="1"/>
</dbReference>
<dbReference type="InterPro" id="IPR007630">
    <property type="entry name" value="RNA_pol_sigma70_r4"/>
</dbReference>
<dbReference type="PRINTS" id="PR00046">
    <property type="entry name" value="SIGMA70FCT"/>
</dbReference>
<feature type="coiled-coil region" evidence="5">
    <location>
        <begin position="103"/>
        <end position="130"/>
    </location>
</feature>
<evidence type="ECO:0000256" key="3">
    <source>
        <dbReference type="ARBA" id="ARBA00023125"/>
    </source>
</evidence>
<comment type="caution">
    <text evidence="7">The sequence shown here is derived from an EMBL/GenBank/DDBJ whole genome shotgun (WGS) entry which is preliminary data.</text>
</comment>
<name>A0A937X8V4_UNCEI</name>
<evidence type="ECO:0000313" key="7">
    <source>
        <dbReference type="EMBL" id="MBM3317811.1"/>
    </source>
</evidence>
<dbReference type="InterPro" id="IPR007627">
    <property type="entry name" value="RNA_pol_sigma70_r2"/>
</dbReference>
<feature type="domain" description="RNA polymerase sigma-70" evidence="6">
    <location>
        <begin position="223"/>
        <end position="249"/>
    </location>
</feature>
<protein>
    <submittedName>
        <fullName evidence="7">FliA/WhiG family RNA polymerase sigma factor</fullName>
    </submittedName>
</protein>
<reference evidence="7" key="1">
    <citation type="submission" date="2019-03" db="EMBL/GenBank/DDBJ databases">
        <title>Lake Tanganyika Metagenome-Assembled Genomes (MAGs).</title>
        <authorList>
            <person name="Tran P."/>
        </authorList>
    </citation>
    <scope>NUCLEOTIDE SEQUENCE</scope>
    <source>
        <strain evidence="7">M_DeepCast_400m_m2_100</strain>
    </source>
</reference>
<gene>
    <name evidence="7" type="ORF">FJY75_08145</name>
</gene>
<evidence type="ECO:0000313" key="8">
    <source>
        <dbReference type="Proteomes" id="UP000748308"/>
    </source>
</evidence>
<dbReference type="PIRSF" id="PIRSF000770">
    <property type="entry name" value="RNA_pol_sigma-SigE/K"/>
    <property type="match status" value="1"/>
</dbReference>
<dbReference type="Pfam" id="PF04539">
    <property type="entry name" value="Sigma70_r3"/>
    <property type="match status" value="1"/>
</dbReference>